<gene>
    <name evidence="2" type="ordered locus">MXAN_7116</name>
</gene>
<accession>Q1CWJ4</accession>
<evidence type="ECO:0000313" key="2">
    <source>
        <dbReference type="EMBL" id="ABF91765.1"/>
    </source>
</evidence>
<protein>
    <submittedName>
        <fullName evidence="2">Uncharacterized protein</fullName>
    </submittedName>
</protein>
<evidence type="ECO:0000256" key="1">
    <source>
        <dbReference type="SAM" id="Phobius"/>
    </source>
</evidence>
<keyword evidence="3" id="KW-1185">Reference proteome</keyword>
<proteinExistence type="predicted"/>
<sequence>MTESTLAAAFCRESLGFGATVLRGRVRNTMSLCVRKSAVASRKHAACGLAASCLSLELGWRLPERSHAMKKNGIAMLMALGVGLAAGFGMAFMPSTAEANAPEFTQSVCERNSDCDHFCGEGFGHCIRGMYCACM</sequence>
<dbReference type="Proteomes" id="UP000002402">
    <property type="component" value="Chromosome"/>
</dbReference>
<name>Q1CWJ4_MYXXD</name>
<dbReference type="HOGENOM" id="CLU_1883519_0_0_7"/>
<keyword evidence="1" id="KW-1133">Transmembrane helix</keyword>
<evidence type="ECO:0000313" key="3">
    <source>
        <dbReference type="Proteomes" id="UP000002402"/>
    </source>
</evidence>
<dbReference type="KEGG" id="mxa:MXAN_7116"/>
<dbReference type="EnsemblBacteria" id="ABF91765">
    <property type="protein sequence ID" value="ABF91765"/>
    <property type="gene ID" value="MXAN_7116"/>
</dbReference>
<dbReference type="AlphaFoldDB" id="Q1CWJ4"/>
<feature type="transmembrane region" description="Helical" evidence="1">
    <location>
        <begin position="74"/>
        <end position="93"/>
    </location>
</feature>
<dbReference type="EMBL" id="CP000113">
    <property type="protein sequence ID" value="ABF91765.1"/>
    <property type="molecule type" value="Genomic_DNA"/>
</dbReference>
<keyword evidence="1" id="KW-0812">Transmembrane</keyword>
<reference evidence="2 3" key="1">
    <citation type="journal article" date="2006" name="Proc. Natl. Acad. Sci. U.S.A.">
        <title>Evolution of sensory complexity recorded in a myxobacterial genome.</title>
        <authorList>
            <person name="Goldman B.S."/>
            <person name="Nierman W.C."/>
            <person name="Kaiser D."/>
            <person name="Slater S.C."/>
            <person name="Durkin A.S."/>
            <person name="Eisen J.A."/>
            <person name="Ronning C.M."/>
            <person name="Barbazuk W.B."/>
            <person name="Blanchard M."/>
            <person name="Field C."/>
            <person name="Halling C."/>
            <person name="Hinkle G."/>
            <person name="Iartchuk O."/>
            <person name="Kim H.S."/>
            <person name="Mackenzie C."/>
            <person name="Madupu R."/>
            <person name="Miller N."/>
            <person name="Shvartsbeyn A."/>
            <person name="Sullivan S.A."/>
            <person name="Vaudin M."/>
            <person name="Wiegand R."/>
            <person name="Kaplan H.B."/>
        </authorList>
    </citation>
    <scope>NUCLEOTIDE SEQUENCE [LARGE SCALE GENOMIC DNA]</scope>
    <source>
        <strain evidence="3">DK1622</strain>
    </source>
</reference>
<keyword evidence="1" id="KW-0472">Membrane</keyword>
<organism evidence="2 3">
    <name type="scientific">Myxococcus xanthus (strain DK1622)</name>
    <dbReference type="NCBI Taxonomy" id="246197"/>
    <lineage>
        <taxon>Bacteria</taxon>
        <taxon>Pseudomonadati</taxon>
        <taxon>Myxococcota</taxon>
        <taxon>Myxococcia</taxon>
        <taxon>Myxococcales</taxon>
        <taxon>Cystobacterineae</taxon>
        <taxon>Myxococcaceae</taxon>
        <taxon>Myxococcus</taxon>
    </lineage>
</organism>